<reference evidence="2" key="1">
    <citation type="submission" date="2022-03" db="EMBL/GenBank/DDBJ databases">
        <title>Draft genome sequence of Aduncisulcus paluster, a free-living microaerophilic Fornicata.</title>
        <authorList>
            <person name="Yuyama I."/>
            <person name="Kume K."/>
            <person name="Tamura T."/>
            <person name="Inagaki Y."/>
            <person name="Hashimoto T."/>
        </authorList>
    </citation>
    <scope>NUCLEOTIDE SEQUENCE</scope>
    <source>
        <strain evidence="2">NY0171</strain>
    </source>
</reference>
<feature type="non-terminal residue" evidence="2">
    <location>
        <position position="1"/>
    </location>
</feature>
<protein>
    <submittedName>
        <fullName evidence="2">Uncharacterized protein</fullName>
    </submittedName>
</protein>
<keyword evidence="3" id="KW-1185">Reference proteome</keyword>
<organism evidence="2 3">
    <name type="scientific">Aduncisulcus paluster</name>
    <dbReference type="NCBI Taxonomy" id="2918883"/>
    <lineage>
        <taxon>Eukaryota</taxon>
        <taxon>Metamonada</taxon>
        <taxon>Carpediemonas-like organisms</taxon>
        <taxon>Aduncisulcus</taxon>
    </lineage>
</organism>
<evidence type="ECO:0000313" key="2">
    <source>
        <dbReference type="EMBL" id="GKT33613.1"/>
    </source>
</evidence>
<sequence>ERLSLLLSVLARVCTLLSVLSLLAVGTGLPELTRLAESLLTGLLAELTRIPKTAAGETRLLVLRILLSLTVGRLLPALLTLLRRI</sequence>
<keyword evidence="1" id="KW-1133">Transmembrane helix</keyword>
<keyword evidence="1" id="KW-0472">Membrane</keyword>
<gene>
    <name evidence="2" type="ORF">ADUPG1_002558</name>
</gene>
<evidence type="ECO:0000256" key="1">
    <source>
        <dbReference type="SAM" id="Phobius"/>
    </source>
</evidence>
<name>A0ABQ5KPX9_9EUKA</name>
<keyword evidence="1" id="KW-0812">Transmembrane</keyword>
<evidence type="ECO:0000313" key="3">
    <source>
        <dbReference type="Proteomes" id="UP001057375"/>
    </source>
</evidence>
<dbReference type="EMBL" id="BQXS01003026">
    <property type="protein sequence ID" value="GKT33613.1"/>
    <property type="molecule type" value="Genomic_DNA"/>
</dbReference>
<accession>A0ABQ5KPX9</accession>
<proteinExistence type="predicted"/>
<feature type="transmembrane region" description="Helical" evidence="1">
    <location>
        <begin position="61"/>
        <end position="82"/>
    </location>
</feature>
<comment type="caution">
    <text evidence="2">The sequence shown here is derived from an EMBL/GenBank/DDBJ whole genome shotgun (WGS) entry which is preliminary data.</text>
</comment>
<dbReference type="Proteomes" id="UP001057375">
    <property type="component" value="Unassembled WGS sequence"/>
</dbReference>